<reference evidence="3 4" key="1">
    <citation type="journal article" date="2008" name="Nature">
        <title>Genome analysis of the platypus reveals unique signatures of evolution.</title>
        <authorList>
            <person name="Warren W.C."/>
            <person name="Hillier L.W."/>
            <person name="Marshall Graves J.A."/>
            <person name="Birney E."/>
            <person name="Ponting C.P."/>
            <person name="Grutzner F."/>
            <person name="Belov K."/>
            <person name="Miller W."/>
            <person name="Clarke L."/>
            <person name="Chinwalla A.T."/>
            <person name="Yang S.P."/>
            <person name="Heger A."/>
            <person name="Locke D.P."/>
            <person name="Miethke P."/>
            <person name="Waters P.D."/>
            <person name="Veyrunes F."/>
            <person name="Fulton L."/>
            <person name="Fulton B."/>
            <person name="Graves T."/>
            <person name="Wallis J."/>
            <person name="Puente X.S."/>
            <person name="Lopez-Otin C."/>
            <person name="Ordonez G.R."/>
            <person name="Eichler E.E."/>
            <person name="Chen L."/>
            <person name="Cheng Z."/>
            <person name="Deakin J.E."/>
            <person name="Alsop A."/>
            <person name="Thompson K."/>
            <person name="Kirby P."/>
            <person name="Papenfuss A.T."/>
            <person name="Wakefield M.J."/>
            <person name="Olender T."/>
            <person name="Lancet D."/>
            <person name="Huttley G.A."/>
            <person name="Smit A.F."/>
            <person name="Pask A."/>
            <person name="Temple-Smith P."/>
            <person name="Batzer M.A."/>
            <person name="Walker J.A."/>
            <person name="Konkel M.K."/>
            <person name="Harris R.S."/>
            <person name="Whittington C.M."/>
            <person name="Wong E.S."/>
            <person name="Gemmell N.J."/>
            <person name="Buschiazzo E."/>
            <person name="Vargas Jentzsch I.M."/>
            <person name="Merkel A."/>
            <person name="Schmitz J."/>
            <person name="Zemann A."/>
            <person name="Churakov G."/>
            <person name="Kriegs J.O."/>
            <person name="Brosius J."/>
            <person name="Murchison E.P."/>
            <person name="Sachidanandam R."/>
            <person name="Smith C."/>
            <person name="Hannon G.J."/>
            <person name="Tsend-Ayush E."/>
            <person name="McMillan D."/>
            <person name="Attenborough R."/>
            <person name="Rens W."/>
            <person name="Ferguson-Smith M."/>
            <person name="Lefevre C.M."/>
            <person name="Sharp J.A."/>
            <person name="Nicholas K.R."/>
            <person name="Ray D.A."/>
            <person name="Kube M."/>
            <person name="Reinhardt R."/>
            <person name="Pringle T.H."/>
            <person name="Taylor J."/>
            <person name="Jones R.C."/>
            <person name="Nixon B."/>
            <person name="Dacheux J.L."/>
            <person name="Niwa H."/>
            <person name="Sekita Y."/>
            <person name="Huang X."/>
            <person name="Stark A."/>
            <person name="Kheradpour P."/>
            <person name="Kellis M."/>
            <person name="Flicek P."/>
            <person name="Chen Y."/>
            <person name="Webber C."/>
            <person name="Hardison R."/>
            <person name="Nelson J."/>
            <person name="Hallsworth-Pepin K."/>
            <person name="Delehaunty K."/>
            <person name="Markovic C."/>
            <person name="Minx P."/>
            <person name="Feng Y."/>
            <person name="Kremitzki C."/>
            <person name="Mitreva M."/>
            <person name="Glasscock J."/>
            <person name="Wylie T."/>
            <person name="Wohldmann P."/>
            <person name="Thiru P."/>
            <person name="Nhan M.N."/>
            <person name="Pohl C.S."/>
            <person name="Smith S.M."/>
            <person name="Hou S."/>
            <person name="Nefedov M."/>
            <person name="de Jong P.J."/>
            <person name="Renfree M.B."/>
            <person name="Mardis E.R."/>
            <person name="Wilson R.K."/>
        </authorList>
    </citation>
    <scope>NUCLEOTIDE SEQUENCE [LARGE SCALE GENOMIC DNA]</scope>
    <source>
        <strain evidence="3 4">Glennie</strain>
    </source>
</reference>
<dbReference type="CDD" id="cd07765">
    <property type="entry name" value="KRAB_A-box"/>
    <property type="match status" value="1"/>
</dbReference>
<evidence type="ECO:0000313" key="4">
    <source>
        <dbReference type="Proteomes" id="UP000002279"/>
    </source>
</evidence>
<dbReference type="Ensembl" id="ENSOANT00000061946.1">
    <property type="protein sequence ID" value="ENSOANP00000053661.1"/>
    <property type="gene ID" value="ENSOANG00000041198.1"/>
</dbReference>
<dbReference type="Proteomes" id="UP000002279">
    <property type="component" value="Chromosome X3"/>
</dbReference>
<dbReference type="InterPro" id="IPR050169">
    <property type="entry name" value="Krueppel_C2H2_ZnF"/>
</dbReference>
<dbReference type="AlphaFoldDB" id="A0A6I8PPS0"/>
<dbReference type="PANTHER" id="PTHR23232:SF163">
    <property type="entry name" value="ZINC FINGER PROTEIN 589"/>
    <property type="match status" value="1"/>
</dbReference>
<evidence type="ECO:0000259" key="2">
    <source>
        <dbReference type="PROSITE" id="PS50805"/>
    </source>
</evidence>
<reference evidence="3" key="3">
    <citation type="submission" date="2025-09" db="UniProtKB">
        <authorList>
            <consortium name="Ensembl"/>
        </authorList>
    </citation>
    <scope>IDENTIFICATION</scope>
    <source>
        <strain evidence="3">Glennie</strain>
    </source>
</reference>
<accession>A0A6I8PPS0</accession>
<dbReference type="SUPFAM" id="SSF109640">
    <property type="entry name" value="KRAB domain (Kruppel-associated box)"/>
    <property type="match status" value="1"/>
</dbReference>
<feature type="compositionally biased region" description="Gly residues" evidence="1">
    <location>
        <begin position="140"/>
        <end position="154"/>
    </location>
</feature>
<organism evidence="3 4">
    <name type="scientific">Ornithorhynchus anatinus</name>
    <name type="common">Duckbill platypus</name>
    <dbReference type="NCBI Taxonomy" id="9258"/>
    <lineage>
        <taxon>Eukaryota</taxon>
        <taxon>Metazoa</taxon>
        <taxon>Chordata</taxon>
        <taxon>Craniata</taxon>
        <taxon>Vertebrata</taxon>
        <taxon>Euteleostomi</taxon>
        <taxon>Mammalia</taxon>
        <taxon>Monotremata</taxon>
        <taxon>Ornithorhynchidae</taxon>
        <taxon>Ornithorhynchus</taxon>
    </lineage>
</organism>
<proteinExistence type="predicted"/>
<sequence>LLRPRSGKAPGGEASLGSGPADRAAPPFSPAGPDVSVELSREEWGLLDRARRELYRDVMLDNYPRAGAAGGYGNLVALARRPLPEPDVISVLERGGEPWFLNWQRADDGDPPGDASGDPSGAADPAGDPGAGEHRRSGGRGRFGAGGGGAGGRIRPGEPAWLLRGVRAPATRPAPP</sequence>
<dbReference type="SMART" id="SM00349">
    <property type="entry name" value="KRAB"/>
    <property type="match status" value="1"/>
</dbReference>
<dbReference type="PANTHER" id="PTHR23232">
    <property type="entry name" value="KRAB DOMAIN C2H2 ZINC FINGER"/>
    <property type="match status" value="1"/>
</dbReference>
<dbReference type="GO" id="GO:0006355">
    <property type="term" value="P:regulation of DNA-templated transcription"/>
    <property type="evidence" value="ECO:0007669"/>
    <property type="project" value="InterPro"/>
</dbReference>
<protein>
    <recommendedName>
        <fullName evidence="2">KRAB domain-containing protein</fullName>
    </recommendedName>
</protein>
<keyword evidence="4" id="KW-1185">Reference proteome</keyword>
<dbReference type="InterPro" id="IPR036051">
    <property type="entry name" value="KRAB_dom_sf"/>
</dbReference>
<dbReference type="Bgee" id="ENSOANG00000041198">
    <property type="expression patterns" value="Expressed in heart and 7 other cell types or tissues"/>
</dbReference>
<dbReference type="Pfam" id="PF01352">
    <property type="entry name" value="KRAB"/>
    <property type="match status" value="1"/>
</dbReference>
<dbReference type="GeneTree" id="ENSGT01150000286941"/>
<feature type="domain" description="KRAB" evidence="2">
    <location>
        <begin position="30"/>
        <end position="111"/>
    </location>
</feature>
<reference evidence="3" key="2">
    <citation type="submission" date="2025-08" db="UniProtKB">
        <authorList>
            <consortium name="Ensembl"/>
        </authorList>
    </citation>
    <scope>IDENTIFICATION</scope>
    <source>
        <strain evidence="3">Glennie</strain>
    </source>
</reference>
<feature type="compositionally biased region" description="Low complexity" evidence="1">
    <location>
        <begin position="112"/>
        <end position="128"/>
    </location>
</feature>
<dbReference type="Gene3D" id="6.10.140.140">
    <property type="match status" value="1"/>
</dbReference>
<evidence type="ECO:0000256" key="1">
    <source>
        <dbReference type="SAM" id="MobiDB-lite"/>
    </source>
</evidence>
<feature type="region of interest" description="Disordered" evidence="1">
    <location>
        <begin position="1"/>
        <end position="38"/>
    </location>
</feature>
<evidence type="ECO:0000313" key="3">
    <source>
        <dbReference type="Ensembl" id="ENSOANP00000053661.1"/>
    </source>
</evidence>
<dbReference type="InterPro" id="IPR001909">
    <property type="entry name" value="KRAB"/>
</dbReference>
<feature type="region of interest" description="Disordered" evidence="1">
    <location>
        <begin position="101"/>
        <end position="176"/>
    </location>
</feature>
<name>A0A6I8PPS0_ORNAN</name>
<dbReference type="PROSITE" id="PS50805">
    <property type="entry name" value="KRAB"/>
    <property type="match status" value="1"/>
</dbReference>